<accession>A0A0X3Q3N9</accession>
<dbReference type="GO" id="GO:0003924">
    <property type="term" value="F:GTPase activity"/>
    <property type="evidence" value="ECO:0007669"/>
    <property type="project" value="InterPro"/>
</dbReference>
<dbReference type="SUPFAM" id="SSF47364">
    <property type="entry name" value="Domain of the SRP/SRP receptor G-proteins"/>
    <property type="match status" value="1"/>
</dbReference>
<reference evidence="10" key="1">
    <citation type="submission" date="2016-01" db="EMBL/GenBank/DDBJ databases">
        <title>Reference transcriptome for the parasite Schistocephalus solidus: insights into the molecular evolution of parasitism.</title>
        <authorList>
            <person name="Hebert F.O."/>
            <person name="Grambauer S."/>
            <person name="Barber I."/>
            <person name="Landry C.R."/>
            <person name="Aubin-Horth N."/>
        </authorList>
    </citation>
    <scope>NUCLEOTIDE SEQUENCE</scope>
</reference>
<dbReference type="InterPro" id="IPR000897">
    <property type="entry name" value="SRP54_GTPase_dom"/>
</dbReference>
<dbReference type="InterPro" id="IPR042101">
    <property type="entry name" value="SRP54_N_sf"/>
</dbReference>
<dbReference type="SMART" id="SM00963">
    <property type="entry name" value="SRP54_N"/>
    <property type="match status" value="1"/>
</dbReference>
<feature type="compositionally biased region" description="Acidic residues" evidence="8">
    <location>
        <begin position="195"/>
        <end position="212"/>
    </location>
</feature>
<dbReference type="GO" id="GO:0005785">
    <property type="term" value="C:signal recognition particle receptor complex"/>
    <property type="evidence" value="ECO:0007669"/>
    <property type="project" value="InterPro"/>
</dbReference>
<dbReference type="InterPro" id="IPR013822">
    <property type="entry name" value="Signal_recog_particl_SRP54_hlx"/>
</dbReference>
<comment type="similarity">
    <text evidence="2">Belongs to the GTP-binding SRP family.</text>
</comment>
<proteinExistence type="inferred from homology"/>
<dbReference type="InterPro" id="IPR027417">
    <property type="entry name" value="P-loop_NTPase"/>
</dbReference>
<dbReference type="GO" id="GO:0006886">
    <property type="term" value="P:intracellular protein transport"/>
    <property type="evidence" value="ECO:0007669"/>
    <property type="project" value="InterPro"/>
</dbReference>
<gene>
    <name evidence="10" type="ORF">TR97070</name>
</gene>
<dbReference type="Pfam" id="PF02881">
    <property type="entry name" value="SRP54_N"/>
    <property type="match status" value="1"/>
</dbReference>
<dbReference type="GO" id="GO:0005047">
    <property type="term" value="F:signal recognition particle binding"/>
    <property type="evidence" value="ECO:0007669"/>
    <property type="project" value="InterPro"/>
</dbReference>
<evidence type="ECO:0000256" key="7">
    <source>
        <dbReference type="ARBA" id="ARBA00023170"/>
    </source>
</evidence>
<protein>
    <recommendedName>
        <fullName evidence="9">SRP54-type proteins GTP-binding domain-containing protein</fullName>
    </recommendedName>
</protein>
<dbReference type="GO" id="GO:0006614">
    <property type="term" value="P:SRP-dependent cotranslational protein targeting to membrane"/>
    <property type="evidence" value="ECO:0007669"/>
    <property type="project" value="InterPro"/>
</dbReference>
<dbReference type="Pfam" id="PF04086">
    <property type="entry name" value="SRP-alpha_N"/>
    <property type="match status" value="1"/>
</dbReference>
<keyword evidence="5" id="KW-0342">GTP-binding</keyword>
<keyword evidence="6" id="KW-0472">Membrane</keyword>
<evidence type="ECO:0000313" key="10">
    <source>
        <dbReference type="EMBL" id="JAP58611.1"/>
    </source>
</evidence>
<feature type="domain" description="SRP54-type proteins GTP-binding" evidence="9">
    <location>
        <begin position="525"/>
        <end position="538"/>
    </location>
</feature>
<evidence type="ECO:0000256" key="2">
    <source>
        <dbReference type="ARBA" id="ARBA00008531"/>
    </source>
</evidence>
<sequence length="552" mass="60268">MDILETLARIMIQSSRRLRVNRVLNKKLQGKCGPSPAQKSQKKTVASMIINKEEPVVIPPPEKKPELIKSKPSIDQLKSDLGIDPPLKRSDHASPRATVAAKMNKLSKKTKEKSSPTESPSSAKPGKRVKELRRWDNTATGAEAAALDYSTTKVNGNSTASGNDATTENELSLSPSEAKNLASLRGTLQEGFDELEVSSGEETEHESDDEETRENGDDQHQNTSSASSGSFMSSLLRGLKNTASGRALTRDDITPTLDHLRDHLVHKNVAFEIANRLCEGIAERLVGVQLGRFERVSTRVRAALEEACTRLLASGRRVDVLRDALDARASGKPYVIVFCGVNGVGKSTNLAKIAFWLIEKDLKVLIAACDTFRSGAVEQLRTHVHKLNYIHPPEQHDGETMVELFEKGYGKDAASIAMSAIAYAKDNRRDVVLVDTAGRMQDNEPLMRALAKLIMVNQPDLVLFVGEALVGNEAVDQLVKFNRSLANFSNMEKPHTIDGIVLTKFDTIDDKVGAAISMAYISGQPIVFVGTGQTYADLRQFSVAGVVKALMK</sequence>
<evidence type="ECO:0000256" key="5">
    <source>
        <dbReference type="ARBA" id="ARBA00023134"/>
    </source>
</evidence>
<evidence type="ECO:0000256" key="4">
    <source>
        <dbReference type="ARBA" id="ARBA00022824"/>
    </source>
</evidence>
<dbReference type="PANTHER" id="PTHR43134">
    <property type="entry name" value="SIGNAL RECOGNITION PARTICLE RECEPTOR SUBUNIT ALPHA"/>
    <property type="match status" value="1"/>
</dbReference>
<evidence type="ECO:0000256" key="1">
    <source>
        <dbReference type="ARBA" id="ARBA00004397"/>
    </source>
</evidence>
<dbReference type="GO" id="GO:0005525">
    <property type="term" value="F:GTP binding"/>
    <property type="evidence" value="ECO:0007669"/>
    <property type="project" value="UniProtKB-KW"/>
</dbReference>
<dbReference type="Pfam" id="PF00448">
    <property type="entry name" value="SRP54"/>
    <property type="match status" value="1"/>
</dbReference>
<keyword evidence="3" id="KW-0547">Nucleotide-binding</keyword>
<dbReference type="InterPro" id="IPR003593">
    <property type="entry name" value="AAA+_ATPase"/>
</dbReference>
<feature type="region of interest" description="Disordered" evidence="8">
    <location>
        <begin position="195"/>
        <end position="231"/>
    </location>
</feature>
<dbReference type="AlphaFoldDB" id="A0A0X3Q3N9"/>
<feature type="compositionally biased region" description="Basic and acidic residues" evidence="8">
    <location>
        <begin position="51"/>
        <end position="69"/>
    </location>
</feature>
<dbReference type="FunFam" id="3.40.50.300:FF:000188">
    <property type="entry name" value="signal recognition particle receptor subunit alpha"/>
    <property type="match status" value="1"/>
</dbReference>
<dbReference type="SMART" id="SM00962">
    <property type="entry name" value="SRP54"/>
    <property type="match status" value="1"/>
</dbReference>
<evidence type="ECO:0000256" key="3">
    <source>
        <dbReference type="ARBA" id="ARBA00022741"/>
    </source>
</evidence>
<evidence type="ECO:0000256" key="8">
    <source>
        <dbReference type="SAM" id="MobiDB-lite"/>
    </source>
</evidence>
<evidence type="ECO:0000256" key="6">
    <source>
        <dbReference type="ARBA" id="ARBA00023136"/>
    </source>
</evidence>
<feature type="region of interest" description="Disordered" evidence="8">
    <location>
        <begin position="153"/>
        <end position="175"/>
    </location>
</feature>
<dbReference type="InterPro" id="IPR036225">
    <property type="entry name" value="SRP/SRP_N"/>
</dbReference>
<dbReference type="PANTHER" id="PTHR43134:SF1">
    <property type="entry name" value="SIGNAL RECOGNITION PARTICLE RECEPTOR SUBUNIT ALPHA"/>
    <property type="match status" value="1"/>
</dbReference>
<dbReference type="SUPFAM" id="SSF52540">
    <property type="entry name" value="P-loop containing nucleoside triphosphate hydrolases"/>
    <property type="match status" value="1"/>
</dbReference>
<dbReference type="Gene3D" id="1.20.120.140">
    <property type="entry name" value="Signal recognition particle SRP54, nucleotide-binding domain"/>
    <property type="match status" value="1"/>
</dbReference>
<dbReference type="PROSITE" id="PS00300">
    <property type="entry name" value="SRP54"/>
    <property type="match status" value="1"/>
</dbReference>
<name>A0A0X3Q3N9_SCHSO</name>
<keyword evidence="7" id="KW-0675">Receptor</keyword>
<feature type="region of interest" description="Disordered" evidence="8">
    <location>
        <begin position="51"/>
        <end position="135"/>
    </location>
</feature>
<dbReference type="Gene3D" id="3.40.50.300">
    <property type="entry name" value="P-loop containing nucleotide triphosphate hydrolases"/>
    <property type="match status" value="1"/>
</dbReference>
<dbReference type="SMART" id="SM00382">
    <property type="entry name" value="AAA"/>
    <property type="match status" value="1"/>
</dbReference>
<dbReference type="CDD" id="cd17876">
    <property type="entry name" value="SRalpha_C"/>
    <property type="match status" value="1"/>
</dbReference>
<dbReference type="EMBL" id="GEEE01004614">
    <property type="protein sequence ID" value="JAP58611.1"/>
    <property type="molecule type" value="Transcribed_RNA"/>
</dbReference>
<keyword evidence="4" id="KW-0256">Endoplasmic reticulum</keyword>
<organism evidence="10">
    <name type="scientific">Schistocephalus solidus</name>
    <name type="common">Tapeworm</name>
    <dbReference type="NCBI Taxonomy" id="70667"/>
    <lineage>
        <taxon>Eukaryota</taxon>
        <taxon>Metazoa</taxon>
        <taxon>Spiralia</taxon>
        <taxon>Lophotrochozoa</taxon>
        <taxon>Platyhelminthes</taxon>
        <taxon>Cestoda</taxon>
        <taxon>Eucestoda</taxon>
        <taxon>Diphyllobothriidea</taxon>
        <taxon>Diphyllobothriidae</taxon>
        <taxon>Schistocephalus</taxon>
    </lineage>
</organism>
<evidence type="ECO:0000259" key="9">
    <source>
        <dbReference type="PROSITE" id="PS00300"/>
    </source>
</evidence>
<dbReference type="InterPro" id="IPR007222">
    <property type="entry name" value="Sig_recog_particle_rcpt_asu_N"/>
</dbReference>
<comment type="subcellular location">
    <subcellularLocation>
        <location evidence="1">Endoplasmic reticulum membrane</location>
        <topology evidence="1">Peripheral membrane protein</topology>
        <orientation evidence="1">Cytoplasmic side</orientation>
    </subcellularLocation>
</comment>